<evidence type="ECO:0000313" key="3">
    <source>
        <dbReference type="EMBL" id="KAK0141105.1"/>
    </source>
</evidence>
<evidence type="ECO:0000256" key="1">
    <source>
        <dbReference type="ARBA" id="ARBA00039658"/>
    </source>
</evidence>
<dbReference type="AlphaFoldDB" id="A0AA47MJ65"/>
<dbReference type="InterPro" id="IPR050951">
    <property type="entry name" value="Retrovirus_Pol_polyprotein"/>
</dbReference>
<dbReference type="EMBL" id="JAOPHQ010003984">
    <property type="protein sequence ID" value="KAK0141105.1"/>
    <property type="molecule type" value="Genomic_DNA"/>
</dbReference>
<dbReference type="Pfam" id="PF17921">
    <property type="entry name" value="Integrase_H2C2"/>
    <property type="match status" value="1"/>
</dbReference>
<dbReference type="PANTHER" id="PTHR37984">
    <property type="entry name" value="PROTEIN CBG26694"/>
    <property type="match status" value="1"/>
</dbReference>
<accession>A0AA47MJ65</accession>
<name>A0AA47MJ65_MERPO</name>
<sequence>MFQMQGMLDSGSMACTFSGEAEERMLSEKVLSGPRPMTQEVVLVGCGGKLTKPKCMYEVELKVYGLSCIIPVLVVPGQRDDFIIGTNVIKFLMRQLKNSDDYWRLISVCSLSSSPECEQFLDLMANTSRWRGEELPDKIGTVKLKQSVTLLAMQEHLVWGKLPNNAPMRWDAGSSWIPPGRAQERAACSASATPARRPWIRVSAAFSGVEVATALRVTGQRRQTGEHRLDVQVDRTCENVRTKISVKRQDAEAAAVPVTGAMLATHGKPGSTVLVEPTSSKSMPRNIMVGRVMTPLWGDSLKHIAGTKNIVADALSRDPFAKTAGRRLVSESYNDLLAESDGVGEDGVQNVFRLKVQYQAIGTKRGTATQSRCPPPLCDNIVEAVLDSHNHWDAAAESRATGLIQSVQHFLPPGQDLLPAFSLEELQRNQALDPGISMVMPFLNRQRRPSRRERDGLDSSAMVLIRQWERLKVIDGVLYRVAKDSMSKQKRHQFVLPRSLVEKALRGVHDLAGHQGQARTIHLARQRFWPGMERQIKGYVKCC</sequence>
<organism evidence="3 4">
    <name type="scientific">Merluccius polli</name>
    <name type="common">Benguela hake</name>
    <name type="synonym">Merluccius cadenati</name>
    <dbReference type="NCBI Taxonomy" id="89951"/>
    <lineage>
        <taxon>Eukaryota</taxon>
        <taxon>Metazoa</taxon>
        <taxon>Chordata</taxon>
        <taxon>Craniata</taxon>
        <taxon>Vertebrata</taxon>
        <taxon>Euteleostomi</taxon>
        <taxon>Actinopterygii</taxon>
        <taxon>Neopterygii</taxon>
        <taxon>Teleostei</taxon>
        <taxon>Neoteleostei</taxon>
        <taxon>Acanthomorphata</taxon>
        <taxon>Zeiogadaria</taxon>
        <taxon>Gadariae</taxon>
        <taxon>Gadiformes</taxon>
        <taxon>Gadoidei</taxon>
        <taxon>Merlucciidae</taxon>
        <taxon>Merluccius</taxon>
    </lineage>
</organism>
<reference evidence="3" key="1">
    <citation type="journal article" date="2023" name="Front. Mar. Sci.">
        <title>A new Merluccius polli reference genome to investigate the effects of global change in West African waters.</title>
        <authorList>
            <person name="Mateo J.L."/>
            <person name="Blanco-Fernandez C."/>
            <person name="Garcia-Vazquez E."/>
            <person name="Machado-Schiaffino G."/>
        </authorList>
    </citation>
    <scope>NUCLEOTIDE SEQUENCE</scope>
    <source>
        <strain evidence="3">C29</strain>
        <tissue evidence="3">Fin</tissue>
    </source>
</reference>
<evidence type="ECO:0000259" key="2">
    <source>
        <dbReference type="Pfam" id="PF17921"/>
    </source>
</evidence>
<dbReference type="PANTHER" id="PTHR37984:SF15">
    <property type="entry name" value="INTEGRASE CATALYTIC DOMAIN-CONTAINING PROTEIN"/>
    <property type="match status" value="1"/>
</dbReference>
<proteinExistence type="predicted"/>
<feature type="domain" description="Integrase zinc-binding" evidence="2">
    <location>
        <begin position="497"/>
        <end position="543"/>
    </location>
</feature>
<protein>
    <recommendedName>
        <fullName evidence="1">Gypsy retrotransposon integrase-like protein 1</fullName>
    </recommendedName>
</protein>
<gene>
    <name evidence="3" type="ORF">N1851_021907</name>
</gene>
<dbReference type="InterPro" id="IPR041588">
    <property type="entry name" value="Integrase_H2C2"/>
</dbReference>
<dbReference type="Proteomes" id="UP001174136">
    <property type="component" value="Unassembled WGS sequence"/>
</dbReference>
<comment type="caution">
    <text evidence="3">The sequence shown here is derived from an EMBL/GenBank/DDBJ whole genome shotgun (WGS) entry which is preliminary data.</text>
</comment>
<dbReference type="FunFam" id="1.10.340.70:FF:000001">
    <property type="entry name" value="Retrovirus-related Pol polyprotein from transposon gypsy-like Protein"/>
    <property type="match status" value="1"/>
</dbReference>
<keyword evidence="4" id="KW-1185">Reference proteome</keyword>
<evidence type="ECO:0000313" key="4">
    <source>
        <dbReference type="Proteomes" id="UP001174136"/>
    </source>
</evidence>
<dbReference type="Gene3D" id="1.10.340.70">
    <property type="match status" value="1"/>
</dbReference>